<evidence type="ECO:0000313" key="2">
    <source>
        <dbReference type="EMBL" id="ACU53054.1"/>
    </source>
</evidence>
<evidence type="ECO:0008006" key="4">
    <source>
        <dbReference type="Google" id="ProtNLM"/>
    </source>
</evidence>
<dbReference type="AlphaFoldDB" id="C7M1K5"/>
<name>C7M1K5_ACIFD</name>
<feature type="chain" id="PRO_5002979735" description="Lipoprotein" evidence="1">
    <location>
        <begin position="25"/>
        <end position="175"/>
    </location>
</feature>
<evidence type="ECO:0000313" key="3">
    <source>
        <dbReference type="Proteomes" id="UP000000771"/>
    </source>
</evidence>
<dbReference type="PANTHER" id="PTHR39335:SF1">
    <property type="entry name" value="BLL4220 PROTEIN"/>
    <property type="match status" value="1"/>
</dbReference>
<keyword evidence="3" id="KW-1185">Reference proteome</keyword>
<proteinExistence type="predicted"/>
<keyword evidence="1" id="KW-0732">Signal</keyword>
<protein>
    <recommendedName>
        <fullName evidence="4">Lipoprotein</fullName>
    </recommendedName>
</protein>
<organism evidence="2 3">
    <name type="scientific">Acidimicrobium ferrooxidans (strain DSM 10331 / JCM 15462 / NBRC 103882 / ICP)</name>
    <dbReference type="NCBI Taxonomy" id="525909"/>
    <lineage>
        <taxon>Bacteria</taxon>
        <taxon>Bacillati</taxon>
        <taxon>Actinomycetota</taxon>
        <taxon>Acidimicrobiia</taxon>
        <taxon>Acidimicrobiales</taxon>
        <taxon>Acidimicrobiaceae</taxon>
        <taxon>Acidimicrobium</taxon>
    </lineage>
</organism>
<dbReference type="STRING" id="525909.Afer_0083"/>
<dbReference type="PROSITE" id="PS51257">
    <property type="entry name" value="PROKAR_LIPOPROTEIN"/>
    <property type="match status" value="1"/>
</dbReference>
<dbReference type="GO" id="GO:0043448">
    <property type="term" value="P:alkane catabolic process"/>
    <property type="evidence" value="ECO:0007669"/>
    <property type="project" value="TreeGrafter"/>
</dbReference>
<dbReference type="EMBL" id="CP001631">
    <property type="protein sequence ID" value="ACU53054.1"/>
    <property type="molecule type" value="Genomic_DNA"/>
</dbReference>
<dbReference type="HOGENOM" id="CLU_053665_0_2_11"/>
<dbReference type="Proteomes" id="UP000000771">
    <property type="component" value="Chromosome"/>
</dbReference>
<sequence>MRKSLHVRSVVTVGVLASLGVVLAACGSTSSTSTSAKTSSSSATVATSSSSYGTIVTSGSGVTYYVFSADSHDHSACTGSCAAAWHPVLATHPTVGGSAQASLVSTFVRPGGEHQVAYDGHPLYTFVDDSGPHVISGQGINSFGGSWHVIAPSGTPITAASSSSSSSSSGYSSGY</sequence>
<evidence type="ECO:0000256" key="1">
    <source>
        <dbReference type="SAM" id="SignalP"/>
    </source>
</evidence>
<accession>C7M1K5</accession>
<reference evidence="2 3" key="1">
    <citation type="journal article" date="2009" name="Stand. Genomic Sci.">
        <title>Complete genome sequence of Acidimicrobium ferrooxidans type strain (ICP).</title>
        <authorList>
            <person name="Clum A."/>
            <person name="Nolan M."/>
            <person name="Lang E."/>
            <person name="Glavina Del Rio T."/>
            <person name="Tice H."/>
            <person name="Copeland A."/>
            <person name="Cheng J.F."/>
            <person name="Lucas S."/>
            <person name="Chen F."/>
            <person name="Bruce D."/>
            <person name="Goodwin L."/>
            <person name="Pitluck S."/>
            <person name="Ivanova N."/>
            <person name="Mavrommatis K."/>
            <person name="Mikhailova N."/>
            <person name="Pati A."/>
            <person name="Chen A."/>
            <person name="Palaniappan K."/>
            <person name="Goker M."/>
            <person name="Spring S."/>
            <person name="Land M."/>
            <person name="Hauser L."/>
            <person name="Chang Y.J."/>
            <person name="Jeffries C.C."/>
            <person name="Chain P."/>
            <person name="Bristow J."/>
            <person name="Eisen J.A."/>
            <person name="Markowitz V."/>
            <person name="Hugenholtz P."/>
            <person name="Kyrpides N.C."/>
            <person name="Klenk H.P."/>
            <person name="Lapidus A."/>
        </authorList>
    </citation>
    <scope>NUCLEOTIDE SEQUENCE [LARGE SCALE GENOMIC DNA]</scope>
    <source>
        <strain evidence="3">DSM 10331 / JCM 15462 / NBRC 103882 / ICP</strain>
    </source>
</reference>
<gene>
    <name evidence="2" type="ordered locus">Afer_0083</name>
</gene>
<dbReference type="eggNOG" id="COG4315">
    <property type="taxonomic scope" value="Bacteria"/>
</dbReference>
<dbReference type="PANTHER" id="PTHR39335">
    <property type="entry name" value="BLL4220 PROTEIN"/>
    <property type="match status" value="1"/>
</dbReference>
<dbReference type="InterPro" id="IPR005297">
    <property type="entry name" value="Lipoprotein_repeat"/>
</dbReference>
<dbReference type="RefSeq" id="WP_012784173.1">
    <property type="nucleotide sequence ID" value="NC_013124.1"/>
</dbReference>
<dbReference type="Pfam" id="PF03640">
    <property type="entry name" value="Lipoprotein_15"/>
    <property type="match status" value="2"/>
</dbReference>
<dbReference type="KEGG" id="afo:Afer_0083"/>
<feature type="signal peptide" evidence="1">
    <location>
        <begin position="1"/>
        <end position="24"/>
    </location>
</feature>